<dbReference type="Proteomes" id="UP000183508">
    <property type="component" value="Unassembled WGS sequence"/>
</dbReference>
<dbReference type="InterPro" id="IPR001482">
    <property type="entry name" value="T2SS/T4SS_dom"/>
</dbReference>
<dbReference type="Gene3D" id="3.30.450.90">
    <property type="match status" value="1"/>
</dbReference>
<proteinExistence type="inferred from homology"/>
<reference evidence="6" key="1">
    <citation type="submission" date="2016-10" db="EMBL/GenBank/DDBJ databases">
        <authorList>
            <person name="Varghese N."/>
        </authorList>
    </citation>
    <scope>NUCLEOTIDE SEQUENCE [LARGE SCALE GENOMIC DNA]</scope>
    <source>
        <strain evidence="6">DSM 17980</strain>
    </source>
</reference>
<keyword evidence="6" id="KW-1185">Reference proteome</keyword>
<evidence type="ECO:0000256" key="1">
    <source>
        <dbReference type="ARBA" id="ARBA00006611"/>
    </source>
</evidence>
<dbReference type="SUPFAM" id="SSF52540">
    <property type="entry name" value="P-loop containing nucleoside triphosphate hydrolases"/>
    <property type="match status" value="1"/>
</dbReference>
<evidence type="ECO:0000259" key="4">
    <source>
        <dbReference type="PROSITE" id="PS00662"/>
    </source>
</evidence>
<dbReference type="GO" id="GO:0005886">
    <property type="term" value="C:plasma membrane"/>
    <property type="evidence" value="ECO:0007669"/>
    <property type="project" value="TreeGrafter"/>
</dbReference>
<dbReference type="Pfam" id="PF00437">
    <property type="entry name" value="T2SSE"/>
    <property type="match status" value="1"/>
</dbReference>
<dbReference type="GO" id="GO:0005524">
    <property type="term" value="F:ATP binding"/>
    <property type="evidence" value="ECO:0007669"/>
    <property type="project" value="UniProtKB-KW"/>
</dbReference>
<comment type="similarity">
    <text evidence="1">Belongs to the GSP E family.</text>
</comment>
<dbReference type="PANTHER" id="PTHR30258:SF1">
    <property type="entry name" value="PROTEIN TRANSPORT PROTEIN HOFB HOMOLOG"/>
    <property type="match status" value="1"/>
</dbReference>
<dbReference type="FunFam" id="3.40.50.300:FF:000398">
    <property type="entry name" value="Type IV pilus assembly ATPase PilB"/>
    <property type="match status" value="1"/>
</dbReference>
<dbReference type="InterPro" id="IPR007831">
    <property type="entry name" value="T2SS_GspE_N"/>
</dbReference>
<organism evidence="5 6">
    <name type="scientific">Alicyclobacillus macrosporangiidus</name>
    <dbReference type="NCBI Taxonomy" id="392015"/>
    <lineage>
        <taxon>Bacteria</taxon>
        <taxon>Bacillati</taxon>
        <taxon>Bacillota</taxon>
        <taxon>Bacilli</taxon>
        <taxon>Bacillales</taxon>
        <taxon>Alicyclobacillaceae</taxon>
        <taxon>Alicyclobacillus</taxon>
    </lineage>
</organism>
<dbReference type="SMART" id="SM00382">
    <property type="entry name" value="AAA"/>
    <property type="match status" value="1"/>
</dbReference>
<dbReference type="FunFam" id="3.30.450.90:FF:000001">
    <property type="entry name" value="Type II secretion system ATPase GspE"/>
    <property type="match status" value="1"/>
</dbReference>
<dbReference type="AlphaFoldDB" id="A0A1I7JVT4"/>
<keyword evidence="2" id="KW-0547">Nucleotide-binding</keyword>
<gene>
    <name evidence="5" type="ORF">SAMN05421543_11237</name>
</gene>
<dbReference type="InterPro" id="IPR003593">
    <property type="entry name" value="AAA+_ATPase"/>
</dbReference>
<dbReference type="Pfam" id="PF05157">
    <property type="entry name" value="MshEN"/>
    <property type="match status" value="1"/>
</dbReference>
<dbReference type="CDD" id="cd01129">
    <property type="entry name" value="PulE-GspE-like"/>
    <property type="match status" value="1"/>
</dbReference>
<evidence type="ECO:0000313" key="5">
    <source>
        <dbReference type="EMBL" id="SFU89283.1"/>
    </source>
</evidence>
<name>A0A1I7JVT4_9BACL</name>
<dbReference type="InterPro" id="IPR037257">
    <property type="entry name" value="T2SS_E_N_sf"/>
</dbReference>
<sequence length="552" mass="61951">MAHKKLGDLLFEMGLITQDQLQEALAIQRETKQRLGEIIIDKGFLTEDQLVEVLEFQLGIPHVNLYRLHLDPSVVHLISEPLARRYTLMAIAMNRNKLTVAMADPLDYYAIEDVQMSTGFQVEPVIASRTELRTYIERFYGIKESVDELQNLIPKEEVDLTAEVTDENSPVVRLVNQIIHQGVQQGASDIHIDPEADAVRIRYRIDGMLHTQQTLPKAMQSILIARIKIVANMNIAERRLPQDGRMKVDFELRQIDIRVSTMPTVHGEKCVMRLLDVKNAVMNIQKLGMSESNLNLFRKMIQAPNGIVLITGPTGSGKSSTLYAALNTLISDEVNIITIEDPVEYQLQGVNQVQVNYTTGLTFARGLRSILRQDPDIIMVGEIRDNETAEIAVRAALTGHLVLSTLHTNDAASTISRLLDMGIEPFLVASSVVGVVAQRLVRRVCEHCAEPYQAPEAEQRWLSARGYPTTHLQKGRGCGHCNNTGYKGRLAIHEMIVMDEPLRSLILDKRPDSDYRNYLQSKGFKSMLEDGLTKAAMGLTTVTEVLRVTIRD</sequence>
<accession>A0A1I7JVT4</accession>
<dbReference type="SUPFAM" id="SSF160246">
    <property type="entry name" value="EspE N-terminal domain-like"/>
    <property type="match status" value="1"/>
</dbReference>
<dbReference type="STRING" id="392015.SAMN05421543_11237"/>
<dbReference type="PANTHER" id="PTHR30258">
    <property type="entry name" value="TYPE II SECRETION SYSTEM PROTEIN GSPE-RELATED"/>
    <property type="match status" value="1"/>
</dbReference>
<evidence type="ECO:0000256" key="3">
    <source>
        <dbReference type="ARBA" id="ARBA00022840"/>
    </source>
</evidence>
<dbReference type="OrthoDB" id="9808272at2"/>
<keyword evidence="3" id="KW-0067">ATP-binding</keyword>
<dbReference type="Gene3D" id="3.30.300.160">
    <property type="entry name" value="Type II secretion system, protein E, N-terminal domain"/>
    <property type="match status" value="1"/>
</dbReference>
<dbReference type="Gene3D" id="3.40.50.300">
    <property type="entry name" value="P-loop containing nucleotide triphosphate hydrolases"/>
    <property type="match status" value="1"/>
</dbReference>
<evidence type="ECO:0000256" key="2">
    <source>
        <dbReference type="ARBA" id="ARBA00022741"/>
    </source>
</evidence>
<feature type="domain" description="Bacterial type II secretion system protein E" evidence="4">
    <location>
        <begin position="371"/>
        <end position="385"/>
    </location>
</feature>
<dbReference type="PROSITE" id="PS00662">
    <property type="entry name" value="T2SP_E"/>
    <property type="match status" value="1"/>
</dbReference>
<dbReference type="FunFam" id="3.30.300.160:FF:000002">
    <property type="entry name" value="Type II secretion system protein E"/>
    <property type="match status" value="1"/>
</dbReference>
<evidence type="ECO:0000313" key="6">
    <source>
        <dbReference type="Proteomes" id="UP000183508"/>
    </source>
</evidence>
<dbReference type="RefSeq" id="WP_139234674.1">
    <property type="nucleotide sequence ID" value="NZ_FPBV01000012.1"/>
</dbReference>
<dbReference type="InterPro" id="IPR027417">
    <property type="entry name" value="P-loop_NTPase"/>
</dbReference>
<dbReference type="EMBL" id="FPBV01000012">
    <property type="protein sequence ID" value="SFU89283.1"/>
    <property type="molecule type" value="Genomic_DNA"/>
</dbReference>
<protein>
    <submittedName>
        <fullName evidence="5">Type IV pilus assembly protein PilB</fullName>
    </submittedName>
</protein>
<dbReference type="GO" id="GO:0016887">
    <property type="term" value="F:ATP hydrolysis activity"/>
    <property type="evidence" value="ECO:0007669"/>
    <property type="project" value="TreeGrafter"/>
</dbReference>